<keyword evidence="4" id="KW-1185">Reference proteome</keyword>
<dbReference type="InterPro" id="IPR011335">
    <property type="entry name" value="Restrct_endonuc-II-like"/>
</dbReference>
<dbReference type="Proteomes" id="UP000199334">
    <property type="component" value="Unassembled WGS sequence"/>
</dbReference>
<dbReference type="InterPro" id="IPR011856">
    <property type="entry name" value="tRNA_endonuc-like_dom_sf"/>
</dbReference>
<organism evidence="3 4">
    <name type="scientific">Tenuibacillus multivorans</name>
    <dbReference type="NCBI Taxonomy" id="237069"/>
    <lineage>
        <taxon>Bacteria</taxon>
        <taxon>Bacillati</taxon>
        <taxon>Bacillota</taxon>
        <taxon>Bacilli</taxon>
        <taxon>Bacillales</taxon>
        <taxon>Bacillaceae</taxon>
        <taxon>Tenuibacillus</taxon>
    </lineage>
</organism>
<dbReference type="GO" id="GO:0009307">
    <property type="term" value="P:DNA restriction-modification system"/>
    <property type="evidence" value="ECO:0007669"/>
    <property type="project" value="InterPro"/>
</dbReference>
<protein>
    <submittedName>
        <fullName evidence="3">Restriction system protein</fullName>
    </submittedName>
</protein>
<gene>
    <name evidence="3" type="ORF">SAMN05216498_2309</name>
</gene>
<dbReference type="Gene3D" id="3.40.1350.10">
    <property type="match status" value="1"/>
</dbReference>
<dbReference type="PANTHER" id="PTHR30015">
    <property type="entry name" value="MRR RESTRICTION SYSTEM PROTEIN"/>
    <property type="match status" value="1"/>
</dbReference>
<dbReference type="AlphaFoldDB" id="A0A1H0BMC1"/>
<keyword evidence="1" id="KW-0472">Membrane</keyword>
<proteinExistence type="predicted"/>
<reference evidence="3 4" key="1">
    <citation type="submission" date="2016-10" db="EMBL/GenBank/DDBJ databases">
        <authorList>
            <person name="de Groot N.N."/>
        </authorList>
    </citation>
    <scope>NUCLEOTIDE SEQUENCE [LARGE SCALE GENOMIC DNA]</scope>
    <source>
        <strain evidence="3 4">CGMCC 1.3442</strain>
    </source>
</reference>
<feature type="transmembrane region" description="Helical" evidence="1">
    <location>
        <begin position="7"/>
        <end position="23"/>
    </location>
</feature>
<dbReference type="PANTHER" id="PTHR30015:SF6">
    <property type="entry name" value="SLL1429 PROTEIN"/>
    <property type="match status" value="1"/>
</dbReference>
<dbReference type="SUPFAM" id="SSF52980">
    <property type="entry name" value="Restriction endonuclease-like"/>
    <property type="match status" value="1"/>
</dbReference>
<sequence length="179" mass="20549">MKNIINDLLWGAIFFISILVLTMTRDLKLSGIVFIGLLVTYFIYQSLDNIRHNRKIASSGIREIDQMTGRQFEYYLSQLLQKKVYKVKQTKTTGDFGADLVLSVKNGEDIVVQAKRYNKKKVGISAVQEIFSSKSYYNATEAWVITSNYYTPAAIKLAKANKVKLINRDKLIEWVLHTK</sequence>
<evidence type="ECO:0000313" key="4">
    <source>
        <dbReference type="Proteomes" id="UP000199334"/>
    </source>
</evidence>
<evidence type="ECO:0000259" key="2">
    <source>
        <dbReference type="Pfam" id="PF04471"/>
    </source>
</evidence>
<evidence type="ECO:0000313" key="3">
    <source>
        <dbReference type="EMBL" id="SDN46774.1"/>
    </source>
</evidence>
<feature type="domain" description="Restriction endonuclease type IV Mrr" evidence="2">
    <location>
        <begin position="64"/>
        <end position="175"/>
    </location>
</feature>
<evidence type="ECO:0000256" key="1">
    <source>
        <dbReference type="SAM" id="Phobius"/>
    </source>
</evidence>
<dbReference type="EMBL" id="FNIG01000005">
    <property type="protein sequence ID" value="SDN46774.1"/>
    <property type="molecule type" value="Genomic_DNA"/>
</dbReference>
<feature type="transmembrane region" description="Helical" evidence="1">
    <location>
        <begin position="29"/>
        <end position="47"/>
    </location>
</feature>
<dbReference type="InterPro" id="IPR052906">
    <property type="entry name" value="Type_IV_Methyl-Rstrct_Enzyme"/>
</dbReference>
<accession>A0A1H0BMC1</accession>
<dbReference type="InterPro" id="IPR007560">
    <property type="entry name" value="Restrct_endonuc_IV_Mrr"/>
</dbReference>
<dbReference type="Pfam" id="PF04471">
    <property type="entry name" value="Mrr_cat"/>
    <property type="match status" value="1"/>
</dbReference>
<dbReference type="GO" id="GO:0015666">
    <property type="term" value="F:restriction endodeoxyribonuclease activity"/>
    <property type="evidence" value="ECO:0007669"/>
    <property type="project" value="TreeGrafter"/>
</dbReference>
<name>A0A1H0BMC1_9BACI</name>
<keyword evidence="1" id="KW-1133">Transmembrane helix</keyword>
<dbReference type="GO" id="GO:0003677">
    <property type="term" value="F:DNA binding"/>
    <property type="evidence" value="ECO:0007669"/>
    <property type="project" value="InterPro"/>
</dbReference>
<keyword evidence="1" id="KW-0812">Transmembrane</keyword>
<dbReference type="RefSeq" id="WP_245686840.1">
    <property type="nucleotide sequence ID" value="NZ_BJVZ01000008.1"/>
</dbReference>